<feature type="transmembrane region" description="Helical" evidence="8">
    <location>
        <begin position="197"/>
        <end position="217"/>
    </location>
</feature>
<keyword evidence="4" id="KW-1003">Cell membrane</keyword>
<gene>
    <name evidence="9" type="ORF">A2134_02620</name>
</gene>
<dbReference type="PANTHER" id="PTHR21716">
    <property type="entry name" value="TRANSMEMBRANE PROTEIN"/>
    <property type="match status" value="1"/>
</dbReference>
<dbReference type="AlphaFoldDB" id="A0A1G1WEL5"/>
<proteinExistence type="inferred from homology"/>
<evidence type="ECO:0000256" key="2">
    <source>
        <dbReference type="ARBA" id="ARBA00009773"/>
    </source>
</evidence>
<feature type="transmembrane region" description="Helical" evidence="8">
    <location>
        <begin position="12"/>
        <end position="42"/>
    </location>
</feature>
<evidence type="ECO:0000256" key="4">
    <source>
        <dbReference type="ARBA" id="ARBA00022475"/>
    </source>
</evidence>
<organism evidence="9 10">
    <name type="scientific">Candidatus Woykebacteria bacterium RBG_16_39_9b</name>
    <dbReference type="NCBI Taxonomy" id="1802595"/>
    <lineage>
        <taxon>Bacteria</taxon>
        <taxon>Candidatus Woykeibacteriota</taxon>
    </lineage>
</organism>
<comment type="caution">
    <text evidence="9">The sequence shown here is derived from an EMBL/GenBank/DDBJ whole genome shotgun (WGS) entry which is preliminary data.</text>
</comment>
<dbReference type="STRING" id="1802595.A2134_02620"/>
<accession>A0A1G1WEL5</accession>
<sequence length="336" mass="37007">MKSQVIEISPKTIFITIAILFGLFVAWQIKGILLSLVIAYILMSGFAPLVDWFEKEGVNKTVAVLATFILIISVLGLLIFAVIPPLIVQTRELILSLPQYIDSLDRFVQTKNGLPNITIDDITQFLTQRIDKALTNVLSVILNVFTGFLTFITVAVFSFYLLLERDKIKQNLFIFFPHLSKERVYRLGHKIEEKLGAWLRGQVTLMLLVGAATWLGLTILGIKYALPLAVVAGILEIVPIIGPIISAVPAIIIAFVQNPVLVIAVIILYVVVQQVENYLLVPKVMERAVGLSPLIIIFALLVGGSLLGIIGALLAVPVTAIIQVILEDFHDHPTKS</sequence>
<dbReference type="PANTHER" id="PTHR21716:SF53">
    <property type="entry name" value="PERMEASE PERM-RELATED"/>
    <property type="match status" value="1"/>
</dbReference>
<feature type="transmembrane region" description="Helical" evidence="8">
    <location>
        <begin position="62"/>
        <end position="88"/>
    </location>
</feature>
<dbReference type="EMBL" id="MHCR01000010">
    <property type="protein sequence ID" value="OGY25717.1"/>
    <property type="molecule type" value="Genomic_DNA"/>
</dbReference>
<dbReference type="Pfam" id="PF01594">
    <property type="entry name" value="AI-2E_transport"/>
    <property type="match status" value="1"/>
</dbReference>
<evidence type="ECO:0000313" key="10">
    <source>
        <dbReference type="Proteomes" id="UP000178162"/>
    </source>
</evidence>
<dbReference type="GO" id="GO:0055085">
    <property type="term" value="P:transmembrane transport"/>
    <property type="evidence" value="ECO:0007669"/>
    <property type="project" value="TreeGrafter"/>
</dbReference>
<evidence type="ECO:0000256" key="3">
    <source>
        <dbReference type="ARBA" id="ARBA00022448"/>
    </source>
</evidence>
<dbReference type="GO" id="GO:0005886">
    <property type="term" value="C:plasma membrane"/>
    <property type="evidence" value="ECO:0007669"/>
    <property type="project" value="UniProtKB-SubCell"/>
</dbReference>
<keyword evidence="7 8" id="KW-0472">Membrane</keyword>
<comment type="subcellular location">
    <subcellularLocation>
        <location evidence="1">Cell membrane</location>
        <topology evidence="1">Multi-pass membrane protein</topology>
    </subcellularLocation>
</comment>
<feature type="transmembrane region" description="Helical" evidence="8">
    <location>
        <begin position="224"/>
        <end position="245"/>
    </location>
</feature>
<evidence type="ECO:0000256" key="8">
    <source>
        <dbReference type="SAM" id="Phobius"/>
    </source>
</evidence>
<keyword evidence="6 8" id="KW-1133">Transmembrane helix</keyword>
<dbReference type="Proteomes" id="UP000178162">
    <property type="component" value="Unassembled WGS sequence"/>
</dbReference>
<dbReference type="InterPro" id="IPR002549">
    <property type="entry name" value="AI-2E-like"/>
</dbReference>
<evidence type="ECO:0000256" key="1">
    <source>
        <dbReference type="ARBA" id="ARBA00004651"/>
    </source>
</evidence>
<feature type="transmembrane region" description="Helical" evidence="8">
    <location>
        <begin position="251"/>
        <end position="272"/>
    </location>
</feature>
<reference evidence="9 10" key="1">
    <citation type="journal article" date="2016" name="Nat. Commun.">
        <title>Thousands of microbial genomes shed light on interconnected biogeochemical processes in an aquifer system.</title>
        <authorList>
            <person name="Anantharaman K."/>
            <person name="Brown C.T."/>
            <person name="Hug L.A."/>
            <person name="Sharon I."/>
            <person name="Castelle C.J."/>
            <person name="Probst A.J."/>
            <person name="Thomas B.C."/>
            <person name="Singh A."/>
            <person name="Wilkins M.J."/>
            <person name="Karaoz U."/>
            <person name="Brodie E.L."/>
            <person name="Williams K.H."/>
            <person name="Hubbard S.S."/>
            <person name="Banfield J.F."/>
        </authorList>
    </citation>
    <scope>NUCLEOTIDE SEQUENCE [LARGE SCALE GENOMIC DNA]</scope>
</reference>
<keyword evidence="3" id="KW-0813">Transport</keyword>
<evidence type="ECO:0000313" key="9">
    <source>
        <dbReference type="EMBL" id="OGY25717.1"/>
    </source>
</evidence>
<name>A0A1G1WEL5_9BACT</name>
<comment type="similarity">
    <text evidence="2">Belongs to the autoinducer-2 exporter (AI-2E) (TC 2.A.86) family.</text>
</comment>
<evidence type="ECO:0000256" key="6">
    <source>
        <dbReference type="ARBA" id="ARBA00022989"/>
    </source>
</evidence>
<evidence type="ECO:0008006" key="11">
    <source>
        <dbReference type="Google" id="ProtNLM"/>
    </source>
</evidence>
<protein>
    <recommendedName>
        <fullName evidence="11">AI-2E family transporter</fullName>
    </recommendedName>
</protein>
<evidence type="ECO:0000256" key="7">
    <source>
        <dbReference type="ARBA" id="ARBA00023136"/>
    </source>
</evidence>
<evidence type="ECO:0000256" key="5">
    <source>
        <dbReference type="ARBA" id="ARBA00022692"/>
    </source>
</evidence>
<feature type="transmembrane region" description="Helical" evidence="8">
    <location>
        <begin position="137"/>
        <end position="163"/>
    </location>
</feature>
<keyword evidence="5 8" id="KW-0812">Transmembrane</keyword>
<feature type="transmembrane region" description="Helical" evidence="8">
    <location>
        <begin position="293"/>
        <end position="326"/>
    </location>
</feature>